<dbReference type="CDD" id="cd00067">
    <property type="entry name" value="GAL4"/>
    <property type="match status" value="2"/>
</dbReference>
<keyword evidence="5" id="KW-0539">Nucleus</keyword>
<protein>
    <recommendedName>
        <fullName evidence="7">Zn(2)-C6 fungal-type domain-containing protein</fullName>
    </recommendedName>
</protein>
<dbReference type="GO" id="GO:0005634">
    <property type="term" value="C:nucleus"/>
    <property type="evidence" value="ECO:0007669"/>
    <property type="project" value="UniProtKB-SubCell"/>
</dbReference>
<dbReference type="PANTHER" id="PTHR47338:SF7">
    <property type="entry name" value="ZN(II)2CYS6 TRANSCRIPTION FACTOR (EUROFUNG)"/>
    <property type="match status" value="1"/>
</dbReference>
<dbReference type="AlphaFoldDB" id="A0A6A6RVS1"/>
<accession>A0A6A6RVS1</accession>
<dbReference type="InterPro" id="IPR036864">
    <property type="entry name" value="Zn2-C6_fun-type_DNA-bd_sf"/>
</dbReference>
<dbReference type="InterPro" id="IPR050815">
    <property type="entry name" value="TF_fung"/>
</dbReference>
<evidence type="ECO:0000259" key="7">
    <source>
        <dbReference type="PROSITE" id="PS50048"/>
    </source>
</evidence>
<dbReference type="InterPro" id="IPR007219">
    <property type="entry name" value="XnlR_reg_dom"/>
</dbReference>
<gene>
    <name evidence="8" type="ORF">P280DRAFT_520678</name>
</gene>
<feature type="compositionally biased region" description="Basic and acidic residues" evidence="6">
    <location>
        <begin position="572"/>
        <end position="582"/>
    </location>
</feature>
<evidence type="ECO:0000256" key="1">
    <source>
        <dbReference type="ARBA" id="ARBA00004123"/>
    </source>
</evidence>
<evidence type="ECO:0000256" key="5">
    <source>
        <dbReference type="ARBA" id="ARBA00023242"/>
    </source>
</evidence>
<dbReference type="PROSITE" id="PS50048">
    <property type="entry name" value="ZN2_CY6_FUNGAL_2"/>
    <property type="match status" value="2"/>
</dbReference>
<evidence type="ECO:0000256" key="3">
    <source>
        <dbReference type="ARBA" id="ARBA00023015"/>
    </source>
</evidence>
<reference evidence="8" key="1">
    <citation type="journal article" date="2020" name="Stud. Mycol.">
        <title>101 Dothideomycetes genomes: a test case for predicting lifestyles and emergence of pathogens.</title>
        <authorList>
            <person name="Haridas S."/>
            <person name="Albert R."/>
            <person name="Binder M."/>
            <person name="Bloem J."/>
            <person name="Labutti K."/>
            <person name="Salamov A."/>
            <person name="Andreopoulos B."/>
            <person name="Baker S."/>
            <person name="Barry K."/>
            <person name="Bills G."/>
            <person name="Bluhm B."/>
            <person name="Cannon C."/>
            <person name="Castanera R."/>
            <person name="Culley D."/>
            <person name="Daum C."/>
            <person name="Ezra D."/>
            <person name="Gonzalez J."/>
            <person name="Henrissat B."/>
            <person name="Kuo A."/>
            <person name="Liang C."/>
            <person name="Lipzen A."/>
            <person name="Lutzoni F."/>
            <person name="Magnuson J."/>
            <person name="Mondo S."/>
            <person name="Nolan M."/>
            <person name="Ohm R."/>
            <person name="Pangilinan J."/>
            <person name="Park H.-J."/>
            <person name="Ramirez L."/>
            <person name="Alfaro M."/>
            <person name="Sun H."/>
            <person name="Tritt A."/>
            <person name="Yoshinaga Y."/>
            <person name="Zwiers L.-H."/>
            <person name="Turgeon B."/>
            <person name="Goodwin S."/>
            <person name="Spatafora J."/>
            <person name="Crous P."/>
            <person name="Grigoriev I."/>
        </authorList>
    </citation>
    <scope>NUCLEOTIDE SEQUENCE</scope>
    <source>
        <strain evidence="8">CBS 473.64</strain>
    </source>
</reference>
<evidence type="ECO:0000313" key="9">
    <source>
        <dbReference type="Proteomes" id="UP000799753"/>
    </source>
</evidence>
<dbReference type="GO" id="GO:0006351">
    <property type="term" value="P:DNA-templated transcription"/>
    <property type="evidence" value="ECO:0007669"/>
    <property type="project" value="InterPro"/>
</dbReference>
<dbReference type="GO" id="GO:0000981">
    <property type="term" value="F:DNA-binding transcription factor activity, RNA polymerase II-specific"/>
    <property type="evidence" value="ECO:0007669"/>
    <property type="project" value="InterPro"/>
</dbReference>
<keyword evidence="4" id="KW-0804">Transcription</keyword>
<dbReference type="Proteomes" id="UP000799753">
    <property type="component" value="Unassembled WGS sequence"/>
</dbReference>
<dbReference type="GO" id="GO:0008270">
    <property type="term" value="F:zinc ion binding"/>
    <property type="evidence" value="ECO:0007669"/>
    <property type="project" value="InterPro"/>
</dbReference>
<keyword evidence="2" id="KW-0479">Metal-binding</keyword>
<name>A0A6A6RVS1_9PLEO</name>
<dbReference type="Pfam" id="PF00172">
    <property type="entry name" value="Zn_clus"/>
    <property type="match status" value="2"/>
</dbReference>
<dbReference type="OrthoDB" id="103349at2759"/>
<feature type="region of interest" description="Disordered" evidence="6">
    <location>
        <begin position="548"/>
        <end position="592"/>
    </location>
</feature>
<dbReference type="Gene3D" id="4.10.240.10">
    <property type="entry name" value="Zn(2)-C6 fungal-type DNA-binding domain"/>
    <property type="match status" value="2"/>
</dbReference>
<organism evidence="8 9">
    <name type="scientific">Massarina eburnea CBS 473.64</name>
    <dbReference type="NCBI Taxonomy" id="1395130"/>
    <lineage>
        <taxon>Eukaryota</taxon>
        <taxon>Fungi</taxon>
        <taxon>Dikarya</taxon>
        <taxon>Ascomycota</taxon>
        <taxon>Pezizomycotina</taxon>
        <taxon>Dothideomycetes</taxon>
        <taxon>Pleosporomycetidae</taxon>
        <taxon>Pleosporales</taxon>
        <taxon>Massarineae</taxon>
        <taxon>Massarinaceae</taxon>
        <taxon>Massarina</taxon>
    </lineage>
</organism>
<comment type="subcellular location">
    <subcellularLocation>
        <location evidence="1">Nucleus</location>
    </subcellularLocation>
</comment>
<keyword evidence="9" id="KW-1185">Reference proteome</keyword>
<dbReference type="PANTHER" id="PTHR47338">
    <property type="entry name" value="ZN(II)2CYS6 TRANSCRIPTION FACTOR (EUROFUNG)-RELATED"/>
    <property type="match status" value="1"/>
</dbReference>
<dbReference type="SMART" id="SM00066">
    <property type="entry name" value="GAL4"/>
    <property type="match status" value="2"/>
</dbReference>
<evidence type="ECO:0000256" key="6">
    <source>
        <dbReference type="SAM" id="MobiDB-lite"/>
    </source>
</evidence>
<dbReference type="SMART" id="SM00906">
    <property type="entry name" value="Fungal_trans"/>
    <property type="match status" value="1"/>
</dbReference>
<dbReference type="SUPFAM" id="SSF57701">
    <property type="entry name" value="Zn2/Cys6 DNA-binding domain"/>
    <property type="match status" value="2"/>
</dbReference>
<dbReference type="GO" id="GO:0003677">
    <property type="term" value="F:DNA binding"/>
    <property type="evidence" value="ECO:0007669"/>
    <property type="project" value="InterPro"/>
</dbReference>
<dbReference type="EMBL" id="MU006791">
    <property type="protein sequence ID" value="KAF2638094.1"/>
    <property type="molecule type" value="Genomic_DNA"/>
</dbReference>
<proteinExistence type="predicted"/>
<dbReference type="PROSITE" id="PS00463">
    <property type="entry name" value="ZN2_CY6_FUNGAL_1"/>
    <property type="match status" value="2"/>
</dbReference>
<dbReference type="Pfam" id="PF04082">
    <property type="entry name" value="Fungal_trans"/>
    <property type="match status" value="1"/>
</dbReference>
<dbReference type="CDD" id="cd12148">
    <property type="entry name" value="fungal_TF_MHR"/>
    <property type="match status" value="1"/>
</dbReference>
<feature type="domain" description="Zn(2)-C6 fungal-type" evidence="7">
    <location>
        <begin position="12"/>
        <end position="42"/>
    </location>
</feature>
<evidence type="ECO:0000313" key="8">
    <source>
        <dbReference type="EMBL" id="KAF2638094.1"/>
    </source>
</evidence>
<sequence length="623" mass="69792">MQPISQSSTSPTCRQCRARKVRCDRNGPSCGACTRLHLDCSLHGSADHLVPSEISDRSASVPPDQLTEAGIKRRRTRHACKQCRLLKAKCSGDDPCERCQGRNQQCEKYSACLGHVSGTSFSPGTTGASYGVWALDRPAVRRYIEAYYDKTGGSSCVFLHRPSTLADWSRGSIEPILLTALCASGLRLCPAVPGYKSTSMSWIREAQSQVLGKMHNHSLTQLQSLVLIIQFHMATGQHSEAWNLISLAARLAFTLRLNYENEKLDAVARESRRRLVWAIYQLDYKFAGGNDDLALCPAERMHIRLPCDYQSFQRGVASRAGYLGNTDAGEEGSMDWLGYHIRLSALQYRILHYTKNVRRLKESPYKTKNVLETLHEELQAFSESLPADMKTESSRLLLIANMPSASAILVLHILWLQCHCDLYRFLIPGLHEAVSSSVIASTPPSYTIHCQKVCLENAIRLCNFWSEIYHLEHRPTIENLALVISIYQVTQILHHLSHQLLENGPESVDILKEKLNEAIQLTGGIEGPSMAAIRWREDAERSIRGLGKRLQSSDDDSDQENEHHFPSHHSLIPKDPEIHQQEDPGPGLAETTLASLSADVSFPYEDQDDFISWNPFDIIVNPA</sequence>
<evidence type="ECO:0000256" key="2">
    <source>
        <dbReference type="ARBA" id="ARBA00022723"/>
    </source>
</evidence>
<feature type="domain" description="Zn(2)-C6 fungal-type" evidence="7">
    <location>
        <begin position="79"/>
        <end position="106"/>
    </location>
</feature>
<keyword evidence="3" id="KW-0805">Transcription regulation</keyword>
<evidence type="ECO:0000256" key="4">
    <source>
        <dbReference type="ARBA" id="ARBA00023163"/>
    </source>
</evidence>
<dbReference type="InterPro" id="IPR001138">
    <property type="entry name" value="Zn2Cys6_DnaBD"/>
</dbReference>